<dbReference type="AlphaFoldDB" id="A0A8E2DJL5"/>
<gene>
    <name evidence="2" type="ORF">OBBRIDRAFT_740846</name>
</gene>
<reference evidence="2 3" key="1">
    <citation type="submission" date="2016-07" db="EMBL/GenBank/DDBJ databases">
        <title>Draft genome of the white-rot fungus Obba rivulosa 3A-2.</title>
        <authorList>
            <consortium name="DOE Joint Genome Institute"/>
            <person name="Miettinen O."/>
            <person name="Riley R."/>
            <person name="Acob R."/>
            <person name="Barry K."/>
            <person name="Cullen D."/>
            <person name="De Vries R."/>
            <person name="Hainaut M."/>
            <person name="Hatakka A."/>
            <person name="Henrissat B."/>
            <person name="Hilden K."/>
            <person name="Kuo R."/>
            <person name="Labutti K."/>
            <person name="Lipzen A."/>
            <person name="Makela M.R."/>
            <person name="Sandor L."/>
            <person name="Spatafora J.W."/>
            <person name="Grigoriev I.V."/>
            <person name="Hibbett D.S."/>
        </authorList>
    </citation>
    <scope>NUCLEOTIDE SEQUENCE [LARGE SCALE GENOMIC DNA]</scope>
    <source>
        <strain evidence="2 3">3A-2</strain>
    </source>
</reference>
<name>A0A8E2DJL5_9APHY</name>
<evidence type="ECO:0000313" key="2">
    <source>
        <dbReference type="EMBL" id="OCH84868.1"/>
    </source>
</evidence>
<dbReference type="OrthoDB" id="2952577at2759"/>
<proteinExistence type="predicted"/>
<evidence type="ECO:0000313" key="3">
    <source>
        <dbReference type="Proteomes" id="UP000250043"/>
    </source>
</evidence>
<protein>
    <submittedName>
        <fullName evidence="2">Uncharacterized protein</fullName>
    </submittedName>
</protein>
<organism evidence="2 3">
    <name type="scientific">Obba rivulosa</name>
    <dbReference type="NCBI Taxonomy" id="1052685"/>
    <lineage>
        <taxon>Eukaryota</taxon>
        <taxon>Fungi</taxon>
        <taxon>Dikarya</taxon>
        <taxon>Basidiomycota</taxon>
        <taxon>Agaricomycotina</taxon>
        <taxon>Agaricomycetes</taxon>
        <taxon>Polyporales</taxon>
        <taxon>Gelatoporiaceae</taxon>
        <taxon>Obba</taxon>
    </lineage>
</organism>
<feature type="non-terminal residue" evidence="2">
    <location>
        <position position="1"/>
    </location>
</feature>
<accession>A0A8E2DJL5</accession>
<dbReference type="Proteomes" id="UP000250043">
    <property type="component" value="Unassembled WGS sequence"/>
</dbReference>
<keyword evidence="1" id="KW-0812">Transmembrane</keyword>
<evidence type="ECO:0000256" key="1">
    <source>
        <dbReference type="SAM" id="Phobius"/>
    </source>
</evidence>
<keyword evidence="1" id="KW-0472">Membrane</keyword>
<keyword evidence="1" id="KW-1133">Transmembrane helix</keyword>
<feature type="transmembrane region" description="Helical" evidence="1">
    <location>
        <begin position="18"/>
        <end position="36"/>
    </location>
</feature>
<dbReference type="EMBL" id="KV722627">
    <property type="protein sequence ID" value="OCH84868.1"/>
    <property type="molecule type" value="Genomic_DNA"/>
</dbReference>
<sequence length="128" mass="14686">MPEAFLRPAFASWSPRDTVLNVVYLIAVISYLLLGLSRRSCRVIIAAMRCLVKVSLLFYDHRLLDSIAKDPRTILHHFNLDPDLTPYTCCPKCFALYDSSCPPERCTSQDTPRAAVCDAKLWRVRRIR</sequence>
<keyword evidence="3" id="KW-1185">Reference proteome</keyword>